<reference evidence="4 5" key="1">
    <citation type="submission" date="2016-10" db="EMBL/GenBank/DDBJ databases">
        <authorList>
            <person name="de Groot N.N."/>
        </authorList>
    </citation>
    <scope>NUCLEOTIDE SEQUENCE [LARGE SCALE GENOMIC DNA]</scope>
    <source>
        <strain evidence="4 5">DSM 21633</strain>
    </source>
</reference>
<keyword evidence="1 4" id="KW-0808">Transferase</keyword>
<evidence type="ECO:0000256" key="2">
    <source>
        <dbReference type="ARBA" id="ARBA00022969"/>
    </source>
</evidence>
<keyword evidence="2" id="KW-0749">Sporulation</keyword>
<sequence length="281" mass="32595">MIRIGRGEINNVNYVPSHSTERIILKSLMDDPLIYSYQSVGELEFEITLRKNIIESSKAMDQGQAEFEVFAHSRCNPKYWNRTITGGFSLRGDVLPSEAIQDIYLNSSLYGFECATAMLIVYYHAVLNTIGDQHFNRLFRGLYLYSWHSDSDLRLQTVDTDHLIPGDVVYFRNPDVSPETRWWQGENAVVLEDGRFFGHGIGITSAEQIIESLNRHRRPGSRRSAFMIRTITRPHFKYLARVTSMREDNVHKPQNPVIHHDDPSIPTDKYQYFLIMHLLNK</sequence>
<evidence type="ECO:0000256" key="1">
    <source>
        <dbReference type="ARBA" id="ARBA00022679"/>
    </source>
</evidence>
<dbReference type="HAMAP" id="MF_00727">
    <property type="entry name" value="Tgl"/>
    <property type="match status" value="1"/>
</dbReference>
<dbReference type="EMBL" id="FOES01000024">
    <property type="protein sequence ID" value="SEQ72307.1"/>
    <property type="molecule type" value="Genomic_DNA"/>
</dbReference>
<evidence type="ECO:0000313" key="5">
    <source>
        <dbReference type="Proteomes" id="UP000199427"/>
    </source>
</evidence>
<dbReference type="GO" id="GO:0030435">
    <property type="term" value="P:sporulation resulting in formation of a cellular spore"/>
    <property type="evidence" value="ECO:0007669"/>
    <property type="project" value="UniProtKB-KW"/>
</dbReference>
<name>A0A1H9ICJ4_9BACI</name>
<protein>
    <submittedName>
        <fullName evidence="4">Protein-glutamine gamma-glutamyltransferase</fullName>
    </submittedName>
</protein>
<dbReference type="GO" id="GO:0003810">
    <property type="term" value="F:protein-glutamine gamma-glutamyltransferase activity"/>
    <property type="evidence" value="ECO:0007669"/>
    <property type="project" value="InterPro"/>
</dbReference>
<dbReference type="NCBIfam" id="NF002869">
    <property type="entry name" value="PRK03187.1"/>
    <property type="match status" value="1"/>
</dbReference>
<dbReference type="Pfam" id="PF20085">
    <property type="entry name" value="TGL"/>
    <property type="match status" value="1"/>
</dbReference>
<dbReference type="Proteomes" id="UP000199427">
    <property type="component" value="Unassembled WGS sequence"/>
</dbReference>
<dbReference type="RefSeq" id="WP_091774109.1">
    <property type="nucleotide sequence ID" value="NZ_FOES01000024.1"/>
</dbReference>
<gene>
    <name evidence="4" type="ORF">SAMN05216362_12415</name>
</gene>
<dbReference type="STRING" id="571933.SAMN05216362_12415"/>
<dbReference type="OrthoDB" id="1845399at2"/>
<keyword evidence="5" id="KW-1185">Reference proteome</keyword>
<keyword evidence="3" id="KW-0012">Acyltransferase</keyword>
<dbReference type="InterPro" id="IPR020916">
    <property type="entry name" value="Gln_gamma-glutamylTfrase_bac"/>
</dbReference>
<proteinExistence type="inferred from homology"/>
<evidence type="ECO:0000313" key="4">
    <source>
        <dbReference type="EMBL" id="SEQ72307.1"/>
    </source>
</evidence>
<organism evidence="4 5">
    <name type="scientific">Piscibacillus halophilus</name>
    <dbReference type="NCBI Taxonomy" id="571933"/>
    <lineage>
        <taxon>Bacteria</taxon>
        <taxon>Bacillati</taxon>
        <taxon>Bacillota</taxon>
        <taxon>Bacilli</taxon>
        <taxon>Bacillales</taxon>
        <taxon>Bacillaceae</taxon>
        <taxon>Piscibacillus</taxon>
    </lineage>
</organism>
<accession>A0A1H9ICJ4</accession>
<dbReference type="AlphaFoldDB" id="A0A1H9ICJ4"/>
<evidence type="ECO:0000256" key="3">
    <source>
        <dbReference type="ARBA" id="ARBA00023315"/>
    </source>
</evidence>